<name>A0A9D2PK33_9FIRM</name>
<dbReference type="Proteomes" id="UP000823886">
    <property type="component" value="Unassembled WGS sequence"/>
</dbReference>
<proteinExistence type="predicted"/>
<feature type="non-terminal residue" evidence="1">
    <location>
        <position position="140"/>
    </location>
</feature>
<gene>
    <name evidence="1" type="ORF">H9753_02605</name>
</gene>
<evidence type="ECO:0000313" key="1">
    <source>
        <dbReference type="EMBL" id="HJC62497.1"/>
    </source>
</evidence>
<accession>A0A9D2PK33</accession>
<reference evidence="1" key="1">
    <citation type="journal article" date="2021" name="PeerJ">
        <title>Extensive microbial diversity within the chicken gut microbiome revealed by metagenomics and culture.</title>
        <authorList>
            <person name="Gilroy R."/>
            <person name="Ravi A."/>
            <person name="Getino M."/>
            <person name="Pursley I."/>
            <person name="Horton D.L."/>
            <person name="Alikhan N.F."/>
            <person name="Baker D."/>
            <person name="Gharbi K."/>
            <person name="Hall N."/>
            <person name="Watson M."/>
            <person name="Adriaenssens E.M."/>
            <person name="Foster-Nyarko E."/>
            <person name="Jarju S."/>
            <person name="Secka A."/>
            <person name="Antonio M."/>
            <person name="Oren A."/>
            <person name="Chaudhuri R.R."/>
            <person name="La Ragione R."/>
            <person name="Hildebrand F."/>
            <person name="Pallen M.J."/>
        </authorList>
    </citation>
    <scope>NUCLEOTIDE SEQUENCE</scope>
    <source>
        <strain evidence="1">ChiBcec2-3848</strain>
    </source>
</reference>
<sequence length="140" mass="15950">MQDFKNNLRKRGRVFLFFLILALLLGGVSWKVCQTAADHEEWVHYRNKSALLLRKEPKNSIDVLILGDSLSYTAFSPMQMWNKHGIAAFVGGQSGQNIQESYYMLKTAFENQKPRLVLLETNVIFRPQRGNSGLTMTLAA</sequence>
<comment type="caution">
    <text evidence="1">The sequence shown here is derived from an EMBL/GenBank/DDBJ whole genome shotgun (WGS) entry which is preliminary data.</text>
</comment>
<evidence type="ECO:0000313" key="2">
    <source>
        <dbReference type="Proteomes" id="UP000823886"/>
    </source>
</evidence>
<dbReference type="GO" id="GO:0016787">
    <property type="term" value="F:hydrolase activity"/>
    <property type="evidence" value="ECO:0007669"/>
    <property type="project" value="UniProtKB-KW"/>
</dbReference>
<dbReference type="SUPFAM" id="SSF52266">
    <property type="entry name" value="SGNH hydrolase"/>
    <property type="match status" value="1"/>
</dbReference>
<keyword evidence="1" id="KW-0378">Hydrolase</keyword>
<protein>
    <submittedName>
        <fullName evidence="1">SGNH/GDSL hydrolase family protein</fullName>
    </submittedName>
</protein>
<dbReference type="AlphaFoldDB" id="A0A9D2PK33"/>
<organism evidence="1 2">
    <name type="scientific">Candidatus Blautia merdavium</name>
    <dbReference type="NCBI Taxonomy" id="2838494"/>
    <lineage>
        <taxon>Bacteria</taxon>
        <taxon>Bacillati</taxon>
        <taxon>Bacillota</taxon>
        <taxon>Clostridia</taxon>
        <taxon>Lachnospirales</taxon>
        <taxon>Lachnospiraceae</taxon>
        <taxon>Blautia</taxon>
    </lineage>
</organism>
<dbReference type="EMBL" id="DWVZ01000033">
    <property type="protein sequence ID" value="HJC62497.1"/>
    <property type="molecule type" value="Genomic_DNA"/>
</dbReference>
<reference evidence="1" key="2">
    <citation type="submission" date="2021-04" db="EMBL/GenBank/DDBJ databases">
        <authorList>
            <person name="Gilroy R."/>
        </authorList>
    </citation>
    <scope>NUCLEOTIDE SEQUENCE</scope>
    <source>
        <strain evidence="1">ChiBcec2-3848</strain>
    </source>
</reference>